<dbReference type="EMBL" id="QMHM01000014">
    <property type="protein sequence ID" value="RAV78380.1"/>
    <property type="molecule type" value="Genomic_DNA"/>
</dbReference>
<organism evidence="1 2">
    <name type="scientific">Aerococcus urinae</name>
    <dbReference type="NCBI Taxonomy" id="1376"/>
    <lineage>
        <taxon>Bacteria</taxon>
        <taxon>Bacillati</taxon>
        <taxon>Bacillota</taxon>
        <taxon>Bacilli</taxon>
        <taxon>Lactobacillales</taxon>
        <taxon>Aerococcaceae</taxon>
        <taxon>Aerococcus</taxon>
    </lineage>
</organism>
<comment type="caution">
    <text evidence="1">The sequence shown here is derived from an EMBL/GenBank/DDBJ whole genome shotgun (WGS) entry which is preliminary data.</text>
</comment>
<evidence type="ECO:0000313" key="1">
    <source>
        <dbReference type="EMBL" id="RAV78380.1"/>
    </source>
</evidence>
<dbReference type="CDD" id="cd00118">
    <property type="entry name" value="LysM"/>
    <property type="match status" value="1"/>
</dbReference>
<proteinExistence type="predicted"/>
<gene>
    <name evidence="1" type="ORF">DBT54_07345</name>
</gene>
<dbReference type="InterPro" id="IPR018392">
    <property type="entry name" value="LysM"/>
</dbReference>
<name>A0A329PTR6_9LACT</name>
<dbReference type="SMART" id="SM00257">
    <property type="entry name" value="LysM"/>
    <property type="match status" value="1"/>
</dbReference>
<dbReference type="InterPro" id="IPR036779">
    <property type="entry name" value="LysM_dom_sf"/>
</dbReference>
<dbReference type="AlphaFoldDB" id="A0A329PTR6"/>
<dbReference type="Gene3D" id="3.10.350.10">
    <property type="entry name" value="LysM domain"/>
    <property type="match status" value="1"/>
</dbReference>
<dbReference type="Pfam" id="PF01476">
    <property type="entry name" value="LysM"/>
    <property type="match status" value="1"/>
</dbReference>
<reference evidence="1 2" key="1">
    <citation type="submission" date="2018-04" db="EMBL/GenBank/DDBJ databases">
        <title>Aerococcus urinae genomes.</title>
        <authorList>
            <person name="Hilt E."/>
            <person name="Gilbert N.M."/>
            <person name="Thomas-White K."/>
            <person name="Putonti C."/>
            <person name="Lewis A.L."/>
            <person name="Visck K.L."/>
            <person name="Wolfe A.J."/>
        </authorList>
    </citation>
    <scope>NUCLEOTIDE SEQUENCE [LARGE SCALE GENOMIC DNA]</scope>
    <source>
        <strain evidence="1 2">UMB7480</strain>
    </source>
</reference>
<sequence length="83" mass="9204">MTELLAMVNGQDCYNEWVANTVEEIQATIEKQKGQNLDEYIIQWGDTLWAISQASGIPIDELVAINGIQNADLIYAGDTLKGF</sequence>
<accession>A0A329PTR6</accession>
<evidence type="ECO:0000313" key="2">
    <source>
        <dbReference type="Proteomes" id="UP000251923"/>
    </source>
</evidence>
<dbReference type="PROSITE" id="PS51782">
    <property type="entry name" value="LYSM"/>
    <property type="match status" value="1"/>
</dbReference>
<protein>
    <submittedName>
        <fullName evidence="1">LysM domain-containing protein</fullName>
    </submittedName>
</protein>
<dbReference type="Proteomes" id="UP000251923">
    <property type="component" value="Unassembled WGS sequence"/>
</dbReference>
<dbReference type="SUPFAM" id="SSF54106">
    <property type="entry name" value="LysM domain"/>
    <property type="match status" value="1"/>
</dbReference>